<name>A0A6A4Q182_LUPAL</name>
<comment type="caution">
    <text evidence="1">The sequence shown here is derived from an EMBL/GenBank/DDBJ whole genome shotgun (WGS) entry which is preliminary data.</text>
</comment>
<evidence type="ECO:0000313" key="1">
    <source>
        <dbReference type="EMBL" id="KAE9607530.1"/>
    </source>
</evidence>
<reference evidence="2" key="1">
    <citation type="journal article" date="2020" name="Nat. Commun.">
        <title>Genome sequence of the cluster root forming white lupin.</title>
        <authorList>
            <person name="Hufnagel B."/>
            <person name="Marques A."/>
            <person name="Soriano A."/>
            <person name="Marques L."/>
            <person name="Divol F."/>
            <person name="Doumas P."/>
            <person name="Sallet E."/>
            <person name="Mancinotti D."/>
            <person name="Carrere S."/>
            <person name="Marande W."/>
            <person name="Arribat S."/>
            <person name="Keller J."/>
            <person name="Huneau C."/>
            <person name="Blein T."/>
            <person name="Aime D."/>
            <person name="Laguerre M."/>
            <person name="Taylor J."/>
            <person name="Schubert V."/>
            <person name="Nelson M."/>
            <person name="Geu-Flores F."/>
            <person name="Crespi M."/>
            <person name="Gallardo-Guerrero K."/>
            <person name="Delaux P.-M."/>
            <person name="Salse J."/>
            <person name="Berges H."/>
            <person name="Guyot R."/>
            <person name="Gouzy J."/>
            <person name="Peret B."/>
        </authorList>
    </citation>
    <scope>NUCLEOTIDE SEQUENCE [LARGE SCALE GENOMIC DNA]</scope>
    <source>
        <strain evidence="2">cv. Amiga</strain>
    </source>
</reference>
<keyword evidence="2" id="KW-1185">Reference proteome</keyword>
<protein>
    <submittedName>
        <fullName evidence="1">Uncharacterized protein</fullName>
    </submittedName>
</protein>
<gene>
    <name evidence="1" type="ORF">Lalb_Chr09g0331001</name>
</gene>
<dbReference type="AlphaFoldDB" id="A0A6A4Q182"/>
<dbReference type="Proteomes" id="UP000447434">
    <property type="component" value="Chromosome 9"/>
</dbReference>
<organism evidence="1 2">
    <name type="scientific">Lupinus albus</name>
    <name type="common">White lupine</name>
    <name type="synonym">Lupinus termis</name>
    <dbReference type="NCBI Taxonomy" id="3870"/>
    <lineage>
        <taxon>Eukaryota</taxon>
        <taxon>Viridiplantae</taxon>
        <taxon>Streptophyta</taxon>
        <taxon>Embryophyta</taxon>
        <taxon>Tracheophyta</taxon>
        <taxon>Spermatophyta</taxon>
        <taxon>Magnoliopsida</taxon>
        <taxon>eudicotyledons</taxon>
        <taxon>Gunneridae</taxon>
        <taxon>Pentapetalae</taxon>
        <taxon>rosids</taxon>
        <taxon>fabids</taxon>
        <taxon>Fabales</taxon>
        <taxon>Fabaceae</taxon>
        <taxon>Papilionoideae</taxon>
        <taxon>50 kb inversion clade</taxon>
        <taxon>genistoids sensu lato</taxon>
        <taxon>core genistoids</taxon>
        <taxon>Genisteae</taxon>
        <taxon>Lupinus</taxon>
    </lineage>
</organism>
<proteinExistence type="predicted"/>
<accession>A0A6A4Q182</accession>
<dbReference type="OrthoDB" id="10557150at2759"/>
<sequence>MVFSFKYYRGMKSPFFRRRGFFPLSESSVRFPGRGSSSRRSKSIASLLFLRSSGLTVGVSAFSSSRLRCGDPEVLLSRERFNRR</sequence>
<dbReference type="EMBL" id="WOCE01000009">
    <property type="protein sequence ID" value="KAE9607530.1"/>
    <property type="molecule type" value="Genomic_DNA"/>
</dbReference>
<evidence type="ECO:0000313" key="2">
    <source>
        <dbReference type="Proteomes" id="UP000447434"/>
    </source>
</evidence>